<dbReference type="GeneTree" id="ENSGT00940000163969"/>
<dbReference type="InterPro" id="IPR006612">
    <property type="entry name" value="THAP_Znf"/>
</dbReference>
<dbReference type="PANTHER" id="PTHR31751:SF44">
    <property type="entry name" value="SI:CH211-211K8.4-RELATED"/>
    <property type="match status" value="1"/>
</dbReference>
<keyword evidence="1" id="KW-0479">Metal-binding</keyword>
<keyword evidence="2 5" id="KW-0863">Zinc-finger</keyword>
<dbReference type="GO" id="GO:0008270">
    <property type="term" value="F:zinc ion binding"/>
    <property type="evidence" value="ECO:0007669"/>
    <property type="project" value="UniProtKB-KW"/>
</dbReference>
<keyword evidence="9" id="KW-1185">Reference proteome</keyword>
<feature type="region of interest" description="Disordered" evidence="6">
    <location>
        <begin position="156"/>
        <end position="218"/>
    </location>
</feature>
<reference evidence="8" key="1">
    <citation type="submission" date="2021-04" db="EMBL/GenBank/DDBJ databases">
        <authorList>
            <consortium name="Wellcome Sanger Institute Data Sharing"/>
        </authorList>
    </citation>
    <scope>NUCLEOTIDE SEQUENCE [LARGE SCALE GENOMIC DNA]</scope>
</reference>
<evidence type="ECO:0000256" key="1">
    <source>
        <dbReference type="ARBA" id="ARBA00022723"/>
    </source>
</evidence>
<protein>
    <recommendedName>
        <fullName evidence="7">THAP-type domain-containing protein</fullName>
    </recommendedName>
</protein>
<dbReference type="GO" id="GO:0003677">
    <property type="term" value="F:DNA binding"/>
    <property type="evidence" value="ECO:0007669"/>
    <property type="project" value="UniProtKB-UniRule"/>
</dbReference>
<accession>A0A671XVK2</accession>
<dbReference type="AlphaFoldDB" id="A0A671XVK2"/>
<organism evidence="8 9">
    <name type="scientific">Sparus aurata</name>
    <name type="common">Gilthead sea bream</name>
    <dbReference type="NCBI Taxonomy" id="8175"/>
    <lineage>
        <taxon>Eukaryota</taxon>
        <taxon>Metazoa</taxon>
        <taxon>Chordata</taxon>
        <taxon>Craniata</taxon>
        <taxon>Vertebrata</taxon>
        <taxon>Euteleostomi</taxon>
        <taxon>Actinopterygii</taxon>
        <taxon>Neopterygii</taxon>
        <taxon>Teleostei</taxon>
        <taxon>Neoteleostei</taxon>
        <taxon>Acanthomorphata</taxon>
        <taxon>Eupercaria</taxon>
        <taxon>Spariformes</taxon>
        <taxon>Sparidae</taxon>
        <taxon>Sparus</taxon>
    </lineage>
</organism>
<evidence type="ECO:0000256" key="2">
    <source>
        <dbReference type="ARBA" id="ARBA00022771"/>
    </source>
</evidence>
<evidence type="ECO:0000259" key="7">
    <source>
        <dbReference type="PROSITE" id="PS50950"/>
    </source>
</evidence>
<dbReference type="Ensembl" id="ENSSAUT00010058015.1">
    <property type="protein sequence ID" value="ENSSAUP00010055213.1"/>
    <property type="gene ID" value="ENSSAUG00010022710.1"/>
</dbReference>
<proteinExistence type="predicted"/>
<evidence type="ECO:0000313" key="9">
    <source>
        <dbReference type="Proteomes" id="UP000472265"/>
    </source>
</evidence>
<evidence type="ECO:0000313" key="8">
    <source>
        <dbReference type="Ensembl" id="ENSSAUP00010055213.1"/>
    </source>
</evidence>
<keyword evidence="4 5" id="KW-0238">DNA-binding</keyword>
<evidence type="ECO:0000256" key="5">
    <source>
        <dbReference type="PROSITE-ProRule" id="PRU00309"/>
    </source>
</evidence>
<reference evidence="8" key="3">
    <citation type="submission" date="2025-09" db="UniProtKB">
        <authorList>
            <consortium name="Ensembl"/>
        </authorList>
    </citation>
    <scope>IDENTIFICATION</scope>
</reference>
<evidence type="ECO:0000256" key="3">
    <source>
        <dbReference type="ARBA" id="ARBA00022833"/>
    </source>
</evidence>
<dbReference type="InParanoid" id="A0A671XVK2"/>
<dbReference type="Pfam" id="PF05485">
    <property type="entry name" value="THAP"/>
    <property type="match status" value="1"/>
</dbReference>
<dbReference type="PANTHER" id="PTHR31751">
    <property type="entry name" value="SI:CH211-108C17.2-RELATED-RELATED"/>
    <property type="match status" value="1"/>
</dbReference>
<sequence>MSSLRARHANCSVVGCKDQHKCLYAVPATEEQKIKWLRFIYNEDVVAAVRAGLYVCANHFTSDCFRNEGQYKAGFASTLTLVKGSVPTIRDPATAPESLAITSSSRDVACQTDPPDRRTASTQLSLRTLQPHFRSLGVQVSCKDFGVGTSTAAADHSSFVKRPSKRPRLDLEEEPELEDDPSEGSSSVAASKGQHPTYDPAESATAPSESTLLSQESSTPTHKSRKYIVYESCIMELFAACPVCTRACDVRTRRLGTFLSVEQRCPQCKFCRHWNSQPILGSTPAGNLHLSAAVYLSGASFSKISRVNDVQLYFLQF</sequence>
<dbReference type="SUPFAM" id="SSF57716">
    <property type="entry name" value="Glucocorticoid receptor-like (DNA-binding domain)"/>
    <property type="match status" value="1"/>
</dbReference>
<keyword evidence="3" id="KW-0862">Zinc</keyword>
<feature type="domain" description="THAP-type" evidence="7">
    <location>
        <begin position="1"/>
        <end position="90"/>
    </location>
</feature>
<name>A0A671XVK2_SPAAU</name>
<feature type="compositionally biased region" description="Low complexity" evidence="6">
    <location>
        <begin position="207"/>
        <end position="218"/>
    </location>
</feature>
<dbReference type="OMA" id="CIMELFA"/>
<dbReference type="SMART" id="SM00980">
    <property type="entry name" value="THAP"/>
    <property type="match status" value="1"/>
</dbReference>
<feature type="compositionally biased region" description="Acidic residues" evidence="6">
    <location>
        <begin position="171"/>
        <end position="182"/>
    </location>
</feature>
<evidence type="ECO:0000256" key="4">
    <source>
        <dbReference type="ARBA" id="ARBA00023125"/>
    </source>
</evidence>
<dbReference type="SMART" id="SM00692">
    <property type="entry name" value="DM3"/>
    <property type="match status" value="1"/>
</dbReference>
<evidence type="ECO:0000256" key="6">
    <source>
        <dbReference type="SAM" id="MobiDB-lite"/>
    </source>
</evidence>
<dbReference type="Proteomes" id="UP000472265">
    <property type="component" value="Chromosome 6"/>
</dbReference>
<dbReference type="PROSITE" id="PS50950">
    <property type="entry name" value="ZF_THAP"/>
    <property type="match status" value="1"/>
</dbReference>
<reference evidence="8" key="2">
    <citation type="submission" date="2025-08" db="UniProtKB">
        <authorList>
            <consortium name="Ensembl"/>
        </authorList>
    </citation>
    <scope>IDENTIFICATION</scope>
</reference>